<dbReference type="AlphaFoldDB" id="G4YNS9"/>
<feature type="non-terminal residue" evidence="2">
    <location>
        <position position="130"/>
    </location>
</feature>
<dbReference type="KEGG" id="psoj:PHYSODRAFT_448400"/>
<dbReference type="STRING" id="1094619.G4YNS9"/>
<feature type="region of interest" description="Disordered" evidence="1">
    <location>
        <begin position="1"/>
        <end position="22"/>
    </location>
</feature>
<feature type="compositionally biased region" description="Basic and acidic residues" evidence="1">
    <location>
        <begin position="7"/>
        <end position="22"/>
    </location>
</feature>
<evidence type="ECO:0000313" key="3">
    <source>
        <dbReference type="Proteomes" id="UP000002640"/>
    </source>
</evidence>
<dbReference type="GeneID" id="20652862"/>
<dbReference type="RefSeq" id="XP_009517912.1">
    <property type="nucleotide sequence ID" value="XM_009519617.1"/>
</dbReference>
<evidence type="ECO:0000313" key="2">
    <source>
        <dbReference type="EMBL" id="EGZ30637.1"/>
    </source>
</evidence>
<feature type="compositionally biased region" description="Acidic residues" evidence="1">
    <location>
        <begin position="109"/>
        <end position="130"/>
    </location>
</feature>
<accession>G4YNS9</accession>
<feature type="region of interest" description="Disordered" evidence="1">
    <location>
        <begin position="38"/>
        <end position="58"/>
    </location>
</feature>
<dbReference type="EMBL" id="JH159151">
    <property type="protein sequence ID" value="EGZ30637.1"/>
    <property type="molecule type" value="Genomic_DNA"/>
</dbReference>
<keyword evidence="3" id="KW-1185">Reference proteome</keyword>
<name>G4YNS9_PHYSP</name>
<organism evidence="2 3">
    <name type="scientific">Phytophthora sojae (strain P6497)</name>
    <name type="common">Soybean stem and root rot agent</name>
    <name type="synonym">Phytophthora megasperma f. sp. glycines</name>
    <dbReference type="NCBI Taxonomy" id="1094619"/>
    <lineage>
        <taxon>Eukaryota</taxon>
        <taxon>Sar</taxon>
        <taxon>Stramenopiles</taxon>
        <taxon>Oomycota</taxon>
        <taxon>Peronosporomycetes</taxon>
        <taxon>Peronosporales</taxon>
        <taxon>Peronosporaceae</taxon>
        <taxon>Phytophthora</taxon>
    </lineage>
</organism>
<dbReference type="Proteomes" id="UP000002640">
    <property type="component" value="Unassembled WGS sequence"/>
</dbReference>
<sequence length="130" mass="14749">ETRREHQRFMERLKGRSAEDRARLHQEHAAYLAGTREADADFGDVQDPEPVPAAKRTTSRVALRPPVGKNVSYLRAQRQHVVQTQQAIAAKTIAGSGKKRLVARKMTGDEEDDDYYPEEDDDEDEDEEGD</sequence>
<evidence type="ECO:0000256" key="1">
    <source>
        <dbReference type="SAM" id="MobiDB-lite"/>
    </source>
</evidence>
<proteinExistence type="predicted"/>
<reference evidence="2 3" key="1">
    <citation type="journal article" date="2006" name="Science">
        <title>Phytophthora genome sequences uncover evolutionary origins and mechanisms of pathogenesis.</title>
        <authorList>
            <person name="Tyler B.M."/>
            <person name="Tripathy S."/>
            <person name="Zhang X."/>
            <person name="Dehal P."/>
            <person name="Jiang R.H."/>
            <person name="Aerts A."/>
            <person name="Arredondo F.D."/>
            <person name="Baxter L."/>
            <person name="Bensasson D."/>
            <person name="Beynon J.L."/>
            <person name="Chapman J."/>
            <person name="Damasceno C.M."/>
            <person name="Dorrance A.E."/>
            <person name="Dou D."/>
            <person name="Dickerman A.W."/>
            <person name="Dubchak I.L."/>
            <person name="Garbelotto M."/>
            <person name="Gijzen M."/>
            <person name="Gordon S.G."/>
            <person name="Govers F."/>
            <person name="Grunwald N.J."/>
            <person name="Huang W."/>
            <person name="Ivors K.L."/>
            <person name="Jones R.W."/>
            <person name="Kamoun S."/>
            <person name="Krampis K."/>
            <person name="Lamour K.H."/>
            <person name="Lee M.K."/>
            <person name="McDonald W.H."/>
            <person name="Medina M."/>
            <person name="Meijer H.J."/>
            <person name="Nordberg E.K."/>
            <person name="Maclean D.J."/>
            <person name="Ospina-Giraldo M.D."/>
            <person name="Morris P.F."/>
            <person name="Phuntumart V."/>
            <person name="Putnam N.H."/>
            <person name="Rash S."/>
            <person name="Rose J.K."/>
            <person name="Sakihama Y."/>
            <person name="Salamov A.A."/>
            <person name="Savidor A."/>
            <person name="Scheuring C.F."/>
            <person name="Smith B.M."/>
            <person name="Sobral B.W."/>
            <person name="Terry A."/>
            <person name="Torto-Alalibo T.A."/>
            <person name="Win J."/>
            <person name="Xu Z."/>
            <person name="Zhang H."/>
            <person name="Grigoriev I.V."/>
            <person name="Rokhsar D.S."/>
            <person name="Boore J.L."/>
        </authorList>
    </citation>
    <scope>NUCLEOTIDE SEQUENCE [LARGE SCALE GENOMIC DNA]</scope>
    <source>
        <strain evidence="2 3">P6497</strain>
    </source>
</reference>
<feature type="non-terminal residue" evidence="2">
    <location>
        <position position="1"/>
    </location>
</feature>
<feature type="region of interest" description="Disordered" evidence="1">
    <location>
        <begin position="96"/>
        <end position="130"/>
    </location>
</feature>
<dbReference type="OMA" id="HPEDEWE"/>
<dbReference type="InParanoid" id="G4YNS9"/>
<protein>
    <submittedName>
        <fullName evidence="2">Uncharacterized protein</fullName>
    </submittedName>
</protein>
<gene>
    <name evidence="2" type="ORF">PHYSODRAFT_448400</name>
</gene>